<dbReference type="PROSITE" id="PS51782">
    <property type="entry name" value="LYSM"/>
    <property type="match status" value="1"/>
</dbReference>
<reference evidence="4" key="1">
    <citation type="submission" date="2017-09" db="EMBL/GenBank/DDBJ databases">
        <title>Depth-based differentiation of microbial function through sediment-hosted aquifers and enrichment of novel symbionts in the deep terrestrial subsurface.</title>
        <authorList>
            <person name="Probst A.J."/>
            <person name="Ladd B."/>
            <person name="Jarett J.K."/>
            <person name="Geller-Mcgrath D.E."/>
            <person name="Sieber C.M.K."/>
            <person name="Emerson J.B."/>
            <person name="Anantharaman K."/>
            <person name="Thomas B.C."/>
            <person name="Malmstrom R."/>
            <person name="Stieglmeier M."/>
            <person name="Klingl A."/>
            <person name="Woyke T."/>
            <person name="Ryan C.M."/>
            <person name="Banfield J.F."/>
        </authorList>
    </citation>
    <scope>NUCLEOTIDE SEQUENCE [LARGE SCALE GENOMIC DNA]</scope>
</reference>
<dbReference type="InterPro" id="IPR052196">
    <property type="entry name" value="Bact_Kbp"/>
</dbReference>
<comment type="caution">
    <text evidence="3">The sequence shown here is derived from an EMBL/GenBank/DDBJ whole genome shotgun (WGS) entry which is preliminary data.</text>
</comment>
<evidence type="ECO:0000256" key="1">
    <source>
        <dbReference type="SAM" id="MobiDB-lite"/>
    </source>
</evidence>
<gene>
    <name evidence="3" type="ORF">COT50_04360</name>
</gene>
<feature type="compositionally biased region" description="Polar residues" evidence="1">
    <location>
        <begin position="35"/>
        <end position="55"/>
    </location>
</feature>
<dbReference type="EMBL" id="PEYU01000099">
    <property type="protein sequence ID" value="PIS21989.1"/>
    <property type="molecule type" value="Genomic_DNA"/>
</dbReference>
<dbReference type="Gene3D" id="3.10.350.10">
    <property type="entry name" value="LysM domain"/>
    <property type="match status" value="1"/>
</dbReference>
<protein>
    <recommendedName>
        <fullName evidence="2">LysM domain-containing protein</fullName>
    </recommendedName>
</protein>
<evidence type="ECO:0000313" key="4">
    <source>
        <dbReference type="Proteomes" id="UP000231252"/>
    </source>
</evidence>
<dbReference type="SMART" id="SM00257">
    <property type="entry name" value="LysM"/>
    <property type="match status" value="1"/>
</dbReference>
<dbReference type="CDD" id="cd00118">
    <property type="entry name" value="LysM"/>
    <property type="match status" value="1"/>
</dbReference>
<evidence type="ECO:0000259" key="2">
    <source>
        <dbReference type="PROSITE" id="PS51782"/>
    </source>
</evidence>
<accession>A0A2H0XCV5</accession>
<dbReference type="InterPro" id="IPR018392">
    <property type="entry name" value="LysM"/>
</dbReference>
<dbReference type="PANTHER" id="PTHR34700:SF4">
    <property type="entry name" value="PHAGE-LIKE ELEMENT PBSX PROTEIN XKDP"/>
    <property type="match status" value="1"/>
</dbReference>
<dbReference type="Pfam" id="PF01476">
    <property type="entry name" value="LysM"/>
    <property type="match status" value="1"/>
</dbReference>
<organism evidence="3 4">
    <name type="scientific">candidate division WWE3 bacterium CG08_land_8_20_14_0_20_41_10</name>
    <dbReference type="NCBI Taxonomy" id="1975085"/>
    <lineage>
        <taxon>Bacteria</taxon>
        <taxon>Katanobacteria</taxon>
    </lineage>
</organism>
<sequence length="138" mass="15156">AFLALIFVALFSYWTFNQVKFYRDKNAGKSFENLPDTSSSSTQNLNDNNTADKVNSTISSGSNTSGDNIWVATDYKQGDISKGNYTVKSGDTLWEIAEAVYGDGTQWVNILHVNSTSVDYLLNGQQALIFPGQVLVIP</sequence>
<dbReference type="SUPFAM" id="SSF54106">
    <property type="entry name" value="LysM domain"/>
    <property type="match status" value="1"/>
</dbReference>
<feature type="non-terminal residue" evidence="3">
    <location>
        <position position="1"/>
    </location>
</feature>
<evidence type="ECO:0000313" key="3">
    <source>
        <dbReference type="EMBL" id="PIS21989.1"/>
    </source>
</evidence>
<dbReference type="InterPro" id="IPR036779">
    <property type="entry name" value="LysM_dom_sf"/>
</dbReference>
<dbReference type="Proteomes" id="UP000231252">
    <property type="component" value="Unassembled WGS sequence"/>
</dbReference>
<name>A0A2H0XCV5_UNCKA</name>
<dbReference type="PANTHER" id="PTHR34700">
    <property type="entry name" value="POTASSIUM BINDING PROTEIN KBP"/>
    <property type="match status" value="1"/>
</dbReference>
<feature type="region of interest" description="Disordered" evidence="1">
    <location>
        <begin position="33"/>
        <end position="62"/>
    </location>
</feature>
<feature type="domain" description="LysM" evidence="2">
    <location>
        <begin position="83"/>
        <end position="137"/>
    </location>
</feature>
<dbReference type="AlphaFoldDB" id="A0A2H0XCV5"/>
<proteinExistence type="predicted"/>